<dbReference type="GO" id="GO:0004674">
    <property type="term" value="F:protein serine/threonine kinase activity"/>
    <property type="evidence" value="ECO:0007669"/>
    <property type="project" value="UniProtKB-KW"/>
</dbReference>
<evidence type="ECO:0000256" key="7">
    <source>
        <dbReference type="ARBA" id="ARBA00047899"/>
    </source>
</evidence>
<dbReference type="PROSITE" id="PS50011">
    <property type="entry name" value="PROTEIN_KINASE_DOM"/>
    <property type="match status" value="1"/>
</dbReference>
<dbReference type="Pfam" id="PF00069">
    <property type="entry name" value="Pkinase"/>
    <property type="match status" value="1"/>
</dbReference>
<keyword evidence="4" id="KW-0547">Nucleotide-binding</keyword>
<evidence type="ECO:0000256" key="5">
    <source>
        <dbReference type="ARBA" id="ARBA00022777"/>
    </source>
</evidence>
<feature type="domain" description="Protein kinase" evidence="9">
    <location>
        <begin position="92"/>
        <end position="470"/>
    </location>
</feature>
<dbReference type="Gene3D" id="1.10.510.10">
    <property type="entry name" value="Transferase(Phosphotransferase) domain 1"/>
    <property type="match status" value="1"/>
</dbReference>
<evidence type="ECO:0000256" key="2">
    <source>
        <dbReference type="ARBA" id="ARBA00022527"/>
    </source>
</evidence>
<keyword evidence="5 10" id="KW-0418">Kinase</keyword>
<organism evidence="10 11">
    <name type="scientific">Calycina marina</name>
    <dbReference type="NCBI Taxonomy" id="1763456"/>
    <lineage>
        <taxon>Eukaryota</taxon>
        <taxon>Fungi</taxon>
        <taxon>Dikarya</taxon>
        <taxon>Ascomycota</taxon>
        <taxon>Pezizomycotina</taxon>
        <taxon>Leotiomycetes</taxon>
        <taxon>Helotiales</taxon>
        <taxon>Pezizellaceae</taxon>
        <taxon>Calycina</taxon>
    </lineage>
</organism>
<evidence type="ECO:0000256" key="6">
    <source>
        <dbReference type="ARBA" id="ARBA00022840"/>
    </source>
</evidence>
<dbReference type="GO" id="GO:0000245">
    <property type="term" value="P:spliceosomal complex assembly"/>
    <property type="evidence" value="ECO:0007669"/>
    <property type="project" value="TreeGrafter"/>
</dbReference>
<dbReference type="SMART" id="SM00220">
    <property type="entry name" value="S_TKc"/>
    <property type="match status" value="1"/>
</dbReference>
<dbReference type="GO" id="GO:0005737">
    <property type="term" value="C:cytoplasm"/>
    <property type="evidence" value="ECO:0007669"/>
    <property type="project" value="TreeGrafter"/>
</dbReference>
<dbReference type="PROSITE" id="PS00108">
    <property type="entry name" value="PROTEIN_KINASE_ST"/>
    <property type="match status" value="1"/>
</dbReference>
<dbReference type="Proteomes" id="UP000887226">
    <property type="component" value="Unassembled WGS sequence"/>
</dbReference>
<comment type="caution">
    <text evidence="10">The sequence shown here is derived from an EMBL/GenBank/DDBJ whole genome shotgun (WGS) entry which is preliminary data.</text>
</comment>
<dbReference type="GO" id="GO:0050684">
    <property type="term" value="P:regulation of mRNA processing"/>
    <property type="evidence" value="ECO:0007669"/>
    <property type="project" value="TreeGrafter"/>
</dbReference>
<keyword evidence="2" id="KW-0723">Serine/threonine-protein kinase</keyword>
<dbReference type="InterPro" id="IPR051334">
    <property type="entry name" value="SRPK"/>
</dbReference>
<keyword evidence="11" id="KW-1185">Reference proteome</keyword>
<protein>
    <recommendedName>
        <fullName evidence="1">non-specific serine/threonine protein kinase</fullName>
        <ecNumber evidence="1">2.7.11.1</ecNumber>
    </recommendedName>
</protein>
<dbReference type="GO" id="GO:0005634">
    <property type="term" value="C:nucleus"/>
    <property type="evidence" value="ECO:0007669"/>
    <property type="project" value="TreeGrafter"/>
</dbReference>
<dbReference type="InterPro" id="IPR011009">
    <property type="entry name" value="Kinase-like_dom_sf"/>
</dbReference>
<reference evidence="10" key="1">
    <citation type="journal article" date="2021" name="IMA Fungus">
        <title>Genomic characterization of three marine fungi, including Emericellopsis atlantica sp. nov. with signatures of a generalist lifestyle and marine biomass degradation.</title>
        <authorList>
            <person name="Hagestad O.C."/>
            <person name="Hou L."/>
            <person name="Andersen J.H."/>
            <person name="Hansen E.H."/>
            <person name="Altermark B."/>
            <person name="Li C."/>
            <person name="Kuhnert E."/>
            <person name="Cox R.J."/>
            <person name="Crous P.W."/>
            <person name="Spatafora J.W."/>
            <person name="Lail K."/>
            <person name="Amirebrahimi M."/>
            <person name="Lipzen A."/>
            <person name="Pangilinan J."/>
            <person name="Andreopoulos W."/>
            <person name="Hayes R.D."/>
            <person name="Ng V."/>
            <person name="Grigoriev I.V."/>
            <person name="Jackson S.A."/>
            <person name="Sutton T.D.S."/>
            <person name="Dobson A.D.W."/>
            <person name="Rama T."/>
        </authorList>
    </citation>
    <scope>NUCLEOTIDE SEQUENCE</scope>
    <source>
        <strain evidence="10">TRa3180A</strain>
    </source>
</reference>
<evidence type="ECO:0000259" key="9">
    <source>
        <dbReference type="PROSITE" id="PS50011"/>
    </source>
</evidence>
<dbReference type="AlphaFoldDB" id="A0A9P8CCX5"/>
<dbReference type="InterPro" id="IPR008271">
    <property type="entry name" value="Ser/Thr_kinase_AS"/>
</dbReference>
<evidence type="ECO:0000313" key="10">
    <source>
        <dbReference type="EMBL" id="KAG9242070.1"/>
    </source>
</evidence>
<accession>A0A9P8CCX5</accession>
<dbReference type="GO" id="GO:0005524">
    <property type="term" value="F:ATP binding"/>
    <property type="evidence" value="ECO:0007669"/>
    <property type="project" value="UniProtKB-KW"/>
</dbReference>
<gene>
    <name evidence="10" type="ORF">BJ878DRAFT_517382</name>
</gene>
<comment type="catalytic activity">
    <reaction evidence="7">
        <text>L-threonyl-[protein] + ATP = O-phospho-L-threonyl-[protein] + ADP + H(+)</text>
        <dbReference type="Rhea" id="RHEA:46608"/>
        <dbReference type="Rhea" id="RHEA-COMP:11060"/>
        <dbReference type="Rhea" id="RHEA-COMP:11605"/>
        <dbReference type="ChEBI" id="CHEBI:15378"/>
        <dbReference type="ChEBI" id="CHEBI:30013"/>
        <dbReference type="ChEBI" id="CHEBI:30616"/>
        <dbReference type="ChEBI" id="CHEBI:61977"/>
        <dbReference type="ChEBI" id="CHEBI:456216"/>
        <dbReference type="EC" id="2.7.11.1"/>
    </reaction>
</comment>
<dbReference type="InterPro" id="IPR000719">
    <property type="entry name" value="Prot_kinase_dom"/>
</dbReference>
<name>A0A9P8CCX5_9HELO</name>
<comment type="catalytic activity">
    <reaction evidence="8">
        <text>L-seryl-[protein] + ATP = O-phospho-L-seryl-[protein] + ADP + H(+)</text>
        <dbReference type="Rhea" id="RHEA:17989"/>
        <dbReference type="Rhea" id="RHEA-COMP:9863"/>
        <dbReference type="Rhea" id="RHEA-COMP:11604"/>
        <dbReference type="ChEBI" id="CHEBI:15378"/>
        <dbReference type="ChEBI" id="CHEBI:29999"/>
        <dbReference type="ChEBI" id="CHEBI:30616"/>
        <dbReference type="ChEBI" id="CHEBI:83421"/>
        <dbReference type="ChEBI" id="CHEBI:456216"/>
        <dbReference type="EC" id="2.7.11.1"/>
    </reaction>
</comment>
<dbReference type="EMBL" id="MU254117">
    <property type="protein sequence ID" value="KAG9242070.1"/>
    <property type="molecule type" value="Genomic_DNA"/>
</dbReference>
<feature type="non-terminal residue" evidence="10">
    <location>
        <position position="1"/>
    </location>
</feature>
<dbReference type="OrthoDB" id="5979581at2759"/>
<dbReference type="EC" id="2.7.11.1" evidence="1"/>
<dbReference type="SUPFAM" id="SSF56112">
    <property type="entry name" value="Protein kinase-like (PK-like)"/>
    <property type="match status" value="1"/>
</dbReference>
<evidence type="ECO:0000313" key="11">
    <source>
        <dbReference type="Proteomes" id="UP000887226"/>
    </source>
</evidence>
<sequence length="472" mass="53694">MIVRKHRTTPTIIMPACRPWVFHGFKYLRHSSGTAKSFKMTKGAFATPQVLPVSESSLILNPNVPIEEEVIPGYNPKVFYPVNPGDVFHDRYKTVAKVGWGTCSTVWLARDLNRERQADHHVVLKVNNCDFSDKESAEHELKISQHLAAANPSHNGYPLVRTVIDSFAVTGPDGTHICLVYEPMRESLRLFRRHFADSRFPLPLLKGYLQMLLMGLDYLHSECQIIHTDIKLDNILVGFEDPSVIEDFVQGQVENPMAQKIADGRSIYRSHNDFGPLRSLYILPKIADFGLAQRGDSSQLHLHPIQPDHYRAPEVVLGTGWTYSADIWNLGVLIWNLLENKDLFTRVHSVEGKYNSQAHLAEIIALLGPPPKKLIDQERDGRTRKWGLAIENAEGKLCDKASTYYGGPFFDSKGEFMHKDLVPSNLHLMNSVTSLQGEEKILFLVFVRKMLQWLPEDRKTARELLEDPWLDV</sequence>
<keyword evidence="6" id="KW-0067">ATP-binding</keyword>
<evidence type="ECO:0000256" key="8">
    <source>
        <dbReference type="ARBA" id="ARBA00048679"/>
    </source>
</evidence>
<evidence type="ECO:0000256" key="4">
    <source>
        <dbReference type="ARBA" id="ARBA00022741"/>
    </source>
</evidence>
<dbReference type="PANTHER" id="PTHR47634">
    <property type="entry name" value="PROTEIN KINASE DOMAIN-CONTAINING PROTEIN-RELATED"/>
    <property type="match status" value="1"/>
</dbReference>
<dbReference type="PANTHER" id="PTHR47634:SF9">
    <property type="entry name" value="PROTEIN KINASE DOMAIN-CONTAINING PROTEIN-RELATED"/>
    <property type="match status" value="1"/>
</dbReference>
<evidence type="ECO:0000256" key="1">
    <source>
        <dbReference type="ARBA" id="ARBA00012513"/>
    </source>
</evidence>
<evidence type="ECO:0000256" key="3">
    <source>
        <dbReference type="ARBA" id="ARBA00022679"/>
    </source>
</evidence>
<proteinExistence type="predicted"/>
<keyword evidence="3" id="KW-0808">Transferase</keyword>
<dbReference type="Gene3D" id="3.30.200.20">
    <property type="entry name" value="Phosphorylase Kinase, domain 1"/>
    <property type="match status" value="1"/>
</dbReference>